<keyword evidence="1" id="KW-1133">Transmembrane helix</keyword>
<feature type="transmembrane region" description="Helical" evidence="1">
    <location>
        <begin position="20"/>
        <end position="45"/>
    </location>
</feature>
<evidence type="ECO:0000256" key="1">
    <source>
        <dbReference type="SAM" id="Phobius"/>
    </source>
</evidence>
<dbReference type="Pfam" id="PF16152">
    <property type="entry name" value="DUF4860"/>
    <property type="match status" value="1"/>
</dbReference>
<proteinExistence type="predicted"/>
<dbReference type="Proteomes" id="UP000824160">
    <property type="component" value="Unassembled WGS sequence"/>
</dbReference>
<dbReference type="AlphaFoldDB" id="A0A9D1H931"/>
<gene>
    <name evidence="2" type="ORF">IAC43_07310</name>
</gene>
<keyword evidence="1" id="KW-0472">Membrane</keyword>
<protein>
    <submittedName>
        <fullName evidence="2">DUF4860 domain-containing protein</fullName>
    </submittedName>
</protein>
<keyword evidence="1" id="KW-0812">Transmembrane</keyword>
<evidence type="ECO:0000313" key="2">
    <source>
        <dbReference type="EMBL" id="HIT94979.1"/>
    </source>
</evidence>
<reference evidence="2" key="2">
    <citation type="journal article" date="2021" name="PeerJ">
        <title>Extensive microbial diversity within the chicken gut microbiome revealed by metagenomics and culture.</title>
        <authorList>
            <person name="Gilroy R."/>
            <person name="Ravi A."/>
            <person name="Getino M."/>
            <person name="Pursley I."/>
            <person name="Horton D.L."/>
            <person name="Alikhan N.F."/>
            <person name="Baker D."/>
            <person name="Gharbi K."/>
            <person name="Hall N."/>
            <person name="Watson M."/>
            <person name="Adriaenssens E.M."/>
            <person name="Foster-Nyarko E."/>
            <person name="Jarju S."/>
            <person name="Secka A."/>
            <person name="Antonio M."/>
            <person name="Oren A."/>
            <person name="Chaudhuri R.R."/>
            <person name="La Ragione R."/>
            <person name="Hildebrand F."/>
            <person name="Pallen M.J."/>
        </authorList>
    </citation>
    <scope>NUCLEOTIDE SEQUENCE</scope>
    <source>
        <strain evidence="2">ChiBcec7-5410</strain>
    </source>
</reference>
<dbReference type="InterPro" id="IPR032340">
    <property type="entry name" value="DUF4860"/>
</dbReference>
<organism evidence="2 3">
    <name type="scientific">Candidatus Faecivivens stercoripullorum</name>
    <dbReference type="NCBI Taxonomy" id="2840805"/>
    <lineage>
        <taxon>Bacteria</taxon>
        <taxon>Bacillati</taxon>
        <taxon>Bacillota</taxon>
        <taxon>Clostridia</taxon>
        <taxon>Eubacteriales</taxon>
        <taxon>Oscillospiraceae</taxon>
        <taxon>Oscillospiraceae incertae sedis</taxon>
        <taxon>Candidatus Faecivivens</taxon>
    </lineage>
</organism>
<name>A0A9D1H931_9FIRM</name>
<comment type="caution">
    <text evidence="2">The sequence shown here is derived from an EMBL/GenBank/DDBJ whole genome shotgun (WGS) entry which is preliminary data.</text>
</comment>
<accession>A0A9D1H931</accession>
<evidence type="ECO:0000313" key="3">
    <source>
        <dbReference type="Proteomes" id="UP000824160"/>
    </source>
</evidence>
<sequence>MALKQKSGSLAAYGQSSLTMLVVLVLFGFFLIASALVTVSGANVYKSVSDGMEYNSTLRSSYAYLANRLRGNESAGAILVGQLEGSDGYFGEVVSRTEGDMLILTDYYGGDRYYTRIYVYDGWLRESFLWDMTEFHPQDGEKITQVESFYVWKEENLIQYAFDCGDDSQPFIASACLRTD</sequence>
<reference evidence="2" key="1">
    <citation type="submission" date="2020-10" db="EMBL/GenBank/DDBJ databases">
        <authorList>
            <person name="Gilroy R."/>
        </authorList>
    </citation>
    <scope>NUCLEOTIDE SEQUENCE</scope>
    <source>
        <strain evidence="2">ChiBcec7-5410</strain>
    </source>
</reference>
<dbReference type="EMBL" id="DVLW01000201">
    <property type="protein sequence ID" value="HIT94979.1"/>
    <property type="molecule type" value="Genomic_DNA"/>
</dbReference>